<feature type="coiled-coil region" evidence="1">
    <location>
        <begin position="86"/>
        <end position="136"/>
    </location>
</feature>
<reference evidence="2 3" key="2">
    <citation type="submission" date="2018-11" db="EMBL/GenBank/DDBJ databases">
        <authorList>
            <consortium name="Pathogen Informatics"/>
        </authorList>
    </citation>
    <scope>NUCLEOTIDE SEQUENCE [LARGE SCALE GENOMIC DNA]</scope>
</reference>
<sequence length="414" mass="45367">MTTALMLTDRDGDAVDGASAVLAVVAPPGASWLACCVDMQAMAEEVRAEGWGFVACELDGVGLDMRVFGIARKAEREPTAEEAHALAQLEGERKGLRIAYNANEDRRHAMGCTQVYEAEEQRLASALDEIEDRIEAAHTALEEWTPEQMARLGAVLCLDASGEVFVRRGVFRQSERARMPDVSRDCHGPMFSEDLMRDLTAHRTAALQAALMQNTHVALVTLVHRLAETLFERYGSGNDVVKVHIQPMTDATLSEDATGYADSPAAWLLGCAEAQWAERLPGTSRAMFDWLLAQDQDTLLALLAYCTARSIHAVSSKQRRHDQSDAIAQALGLDLSDWWIATTATYVGRVTRAQAIQAVREATGTDCTALVAGMKRSEAVRYCAAKLEGSRWLPTTLRPLVPIRGSHEDDERDI</sequence>
<evidence type="ECO:0000256" key="1">
    <source>
        <dbReference type="SAM" id="Coils"/>
    </source>
</evidence>
<evidence type="ECO:0000313" key="4">
    <source>
        <dbReference type="WBParaSite" id="BTMF_0000956801-mRNA-1"/>
    </source>
</evidence>
<dbReference type="AlphaFoldDB" id="A0A0R3QPD3"/>
<protein>
    <submittedName>
        <fullName evidence="4">DUF3800 domain-containing protein</fullName>
    </submittedName>
</protein>
<dbReference type="Proteomes" id="UP000280834">
    <property type="component" value="Unassembled WGS sequence"/>
</dbReference>
<name>A0A0R3QPD3_9BILA</name>
<accession>A0A0R3QPD3</accession>
<keyword evidence="3" id="KW-1185">Reference proteome</keyword>
<dbReference type="WBParaSite" id="BTMF_0000956801-mRNA-1">
    <property type="protein sequence ID" value="BTMF_0000956801-mRNA-1"/>
    <property type="gene ID" value="BTMF_0000956801"/>
</dbReference>
<dbReference type="EMBL" id="UZAG01016018">
    <property type="protein sequence ID" value="VDO25206.1"/>
    <property type="molecule type" value="Genomic_DNA"/>
</dbReference>
<proteinExistence type="predicted"/>
<reference evidence="4" key="1">
    <citation type="submission" date="2017-02" db="UniProtKB">
        <authorList>
            <consortium name="WormBaseParasite"/>
        </authorList>
    </citation>
    <scope>IDENTIFICATION</scope>
</reference>
<keyword evidence="1" id="KW-0175">Coiled coil</keyword>
<evidence type="ECO:0000313" key="3">
    <source>
        <dbReference type="Proteomes" id="UP000280834"/>
    </source>
</evidence>
<organism evidence="4">
    <name type="scientific">Brugia timori</name>
    <dbReference type="NCBI Taxonomy" id="42155"/>
    <lineage>
        <taxon>Eukaryota</taxon>
        <taxon>Metazoa</taxon>
        <taxon>Ecdysozoa</taxon>
        <taxon>Nematoda</taxon>
        <taxon>Chromadorea</taxon>
        <taxon>Rhabditida</taxon>
        <taxon>Spirurina</taxon>
        <taxon>Spiruromorpha</taxon>
        <taxon>Filarioidea</taxon>
        <taxon>Onchocercidae</taxon>
        <taxon>Brugia</taxon>
    </lineage>
</organism>
<gene>
    <name evidence="2" type="ORF">BTMF_LOCUS7619</name>
</gene>
<evidence type="ECO:0000313" key="2">
    <source>
        <dbReference type="EMBL" id="VDO25206.1"/>
    </source>
</evidence>